<evidence type="ECO:0000313" key="7">
    <source>
        <dbReference type="EMBL" id="MFD1316588.1"/>
    </source>
</evidence>
<keyword evidence="5 7" id="KW-0418">Kinase</keyword>
<evidence type="ECO:0000256" key="3">
    <source>
        <dbReference type="ARBA" id="ARBA00022840"/>
    </source>
</evidence>
<dbReference type="Pfam" id="PF01121">
    <property type="entry name" value="CoaE"/>
    <property type="match status" value="1"/>
</dbReference>
<dbReference type="CDD" id="cd02022">
    <property type="entry name" value="DPCK"/>
    <property type="match status" value="1"/>
</dbReference>
<comment type="function">
    <text evidence="5">Catalyzes the phosphorylation of the 3'-hydroxyl group of dephosphocoenzyme A to form coenzyme A.</text>
</comment>
<keyword evidence="8" id="KW-1185">Reference proteome</keyword>
<evidence type="ECO:0000256" key="2">
    <source>
        <dbReference type="ARBA" id="ARBA00022741"/>
    </source>
</evidence>
<dbReference type="PANTHER" id="PTHR10695">
    <property type="entry name" value="DEPHOSPHO-COA KINASE-RELATED"/>
    <property type="match status" value="1"/>
</dbReference>
<evidence type="ECO:0000256" key="4">
    <source>
        <dbReference type="ARBA" id="ARBA00022993"/>
    </source>
</evidence>
<organism evidence="7 8">
    <name type="scientific">Namhaeicola litoreus</name>
    <dbReference type="NCBI Taxonomy" id="1052145"/>
    <lineage>
        <taxon>Bacteria</taxon>
        <taxon>Pseudomonadati</taxon>
        <taxon>Bacteroidota</taxon>
        <taxon>Flavobacteriia</taxon>
        <taxon>Flavobacteriales</taxon>
        <taxon>Flavobacteriaceae</taxon>
        <taxon>Namhaeicola</taxon>
    </lineage>
</organism>
<dbReference type="PANTHER" id="PTHR10695:SF46">
    <property type="entry name" value="BIFUNCTIONAL COENZYME A SYNTHASE-RELATED"/>
    <property type="match status" value="1"/>
</dbReference>
<comment type="caution">
    <text evidence="7">The sequence shown here is derived from an EMBL/GenBank/DDBJ whole genome shotgun (WGS) entry which is preliminary data.</text>
</comment>
<proteinExistence type="inferred from homology"/>
<dbReference type="Proteomes" id="UP001597201">
    <property type="component" value="Unassembled WGS sequence"/>
</dbReference>
<evidence type="ECO:0000256" key="5">
    <source>
        <dbReference type="HAMAP-Rule" id="MF_00376"/>
    </source>
</evidence>
<dbReference type="NCBIfam" id="TIGR00152">
    <property type="entry name" value="dephospho-CoA kinase"/>
    <property type="match status" value="1"/>
</dbReference>
<feature type="binding site" evidence="5">
    <location>
        <begin position="11"/>
        <end position="16"/>
    </location>
    <ligand>
        <name>ATP</name>
        <dbReference type="ChEBI" id="CHEBI:30616"/>
    </ligand>
</feature>
<protein>
    <recommendedName>
        <fullName evidence="5 6">Dephospho-CoA kinase</fullName>
        <ecNumber evidence="5 6">2.7.1.24</ecNumber>
    </recommendedName>
    <alternativeName>
        <fullName evidence="5">Dephosphocoenzyme A kinase</fullName>
    </alternativeName>
</protein>
<keyword evidence="5 7" id="KW-0808">Transferase</keyword>
<dbReference type="EC" id="2.7.1.24" evidence="5 6"/>
<evidence type="ECO:0000256" key="1">
    <source>
        <dbReference type="ARBA" id="ARBA00009018"/>
    </source>
</evidence>
<reference evidence="8" key="1">
    <citation type="journal article" date="2019" name="Int. J. Syst. Evol. Microbiol.">
        <title>The Global Catalogue of Microorganisms (GCM) 10K type strain sequencing project: providing services to taxonomists for standard genome sequencing and annotation.</title>
        <authorList>
            <consortium name="The Broad Institute Genomics Platform"/>
            <consortium name="The Broad Institute Genome Sequencing Center for Infectious Disease"/>
            <person name="Wu L."/>
            <person name="Ma J."/>
        </authorList>
    </citation>
    <scope>NUCLEOTIDE SEQUENCE [LARGE SCALE GENOMIC DNA]</scope>
    <source>
        <strain evidence="8">CCUG 61485</strain>
    </source>
</reference>
<keyword evidence="4 5" id="KW-0173">Coenzyme A biosynthesis</keyword>
<evidence type="ECO:0000313" key="8">
    <source>
        <dbReference type="Proteomes" id="UP001597201"/>
    </source>
</evidence>
<comment type="catalytic activity">
    <reaction evidence="5">
        <text>3'-dephospho-CoA + ATP = ADP + CoA + H(+)</text>
        <dbReference type="Rhea" id="RHEA:18245"/>
        <dbReference type="ChEBI" id="CHEBI:15378"/>
        <dbReference type="ChEBI" id="CHEBI:30616"/>
        <dbReference type="ChEBI" id="CHEBI:57287"/>
        <dbReference type="ChEBI" id="CHEBI:57328"/>
        <dbReference type="ChEBI" id="CHEBI:456216"/>
        <dbReference type="EC" id="2.7.1.24"/>
    </reaction>
</comment>
<comment type="pathway">
    <text evidence="5">Cofactor biosynthesis; coenzyme A biosynthesis; CoA from (R)-pantothenate: step 5/5.</text>
</comment>
<comment type="similarity">
    <text evidence="1 5">Belongs to the CoaE family.</text>
</comment>
<dbReference type="SUPFAM" id="SSF52540">
    <property type="entry name" value="P-loop containing nucleoside triphosphate hydrolases"/>
    <property type="match status" value="1"/>
</dbReference>
<keyword evidence="3 5" id="KW-0067">ATP-binding</keyword>
<sequence length="193" mass="21972">MKVVGLTGGIGSGKSTVAKMFQDLGVPVYFSDTEAKRIMQESKEVQQGLIDLFGEKVFESGNLNRTYLARLVFNNSELLSQLNALVHPAVAFDFEKWISRQNAEIVMQESALIFENEKEDFFDAVILVTAPKELRIDRLKKRDHSSQKEIESRMNNQLSDKDKFPRADFVIENIDILETEKRVNEVLSILLST</sequence>
<accession>A0ABW3Y7M5</accession>
<dbReference type="RefSeq" id="WP_377179709.1">
    <property type="nucleotide sequence ID" value="NZ_JBHTMY010000003.1"/>
</dbReference>
<dbReference type="InterPro" id="IPR027417">
    <property type="entry name" value="P-loop_NTPase"/>
</dbReference>
<name>A0ABW3Y7M5_9FLAO</name>
<dbReference type="PROSITE" id="PS51219">
    <property type="entry name" value="DPCK"/>
    <property type="match status" value="1"/>
</dbReference>
<dbReference type="HAMAP" id="MF_00376">
    <property type="entry name" value="Dephospho_CoA_kinase"/>
    <property type="match status" value="1"/>
</dbReference>
<gene>
    <name evidence="5 7" type="primary">coaE</name>
    <name evidence="7" type="ORF">ACFQ39_13260</name>
</gene>
<dbReference type="Gene3D" id="3.40.50.300">
    <property type="entry name" value="P-loop containing nucleotide triphosphate hydrolases"/>
    <property type="match status" value="1"/>
</dbReference>
<keyword evidence="5" id="KW-0963">Cytoplasm</keyword>
<dbReference type="EMBL" id="JBHTMY010000003">
    <property type="protein sequence ID" value="MFD1316588.1"/>
    <property type="molecule type" value="Genomic_DNA"/>
</dbReference>
<dbReference type="InterPro" id="IPR001977">
    <property type="entry name" value="Depp_CoAkinase"/>
</dbReference>
<keyword evidence="2 5" id="KW-0547">Nucleotide-binding</keyword>
<evidence type="ECO:0000256" key="6">
    <source>
        <dbReference type="NCBIfam" id="TIGR00152"/>
    </source>
</evidence>
<dbReference type="GO" id="GO:0004140">
    <property type="term" value="F:dephospho-CoA kinase activity"/>
    <property type="evidence" value="ECO:0007669"/>
    <property type="project" value="UniProtKB-EC"/>
</dbReference>
<comment type="subcellular location">
    <subcellularLocation>
        <location evidence="5">Cytoplasm</location>
    </subcellularLocation>
</comment>